<feature type="transmembrane region" description="Helical" evidence="1">
    <location>
        <begin position="436"/>
        <end position="454"/>
    </location>
</feature>
<evidence type="ECO:0000313" key="2">
    <source>
        <dbReference type="EMBL" id="OAB42914.1"/>
    </source>
</evidence>
<feature type="transmembrane region" description="Helical" evidence="1">
    <location>
        <begin position="549"/>
        <end position="567"/>
    </location>
</feature>
<protein>
    <submittedName>
        <fullName evidence="2">Uncharacterized protein</fullName>
    </submittedName>
</protein>
<dbReference type="STRING" id="494026.PGLA_10685"/>
<reference evidence="2 3" key="1">
    <citation type="submission" date="2016-03" db="EMBL/GenBank/DDBJ databases">
        <title>Draft genome sequence of Paenibacillus glacialis DSM 22343.</title>
        <authorList>
            <person name="Shin S.-K."/>
            <person name="Yi H."/>
        </authorList>
    </citation>
    <scope>NUCLEOTIDE SEQUENCE [LARGE SCALE GENOMIC DNA]</scope>
    <source>
        <strain evidence="2 3">DSM 22343</strain>
    </source>
</reference>
<feature type="transmembrane region" description="Helical" evidence="1">
    <location>
        <begin position="509"/>
        <end position="529"/>
    </location>
</feature>
<gene>
    <name evidence="2" type="ORF">PGLA_10685</name>
</gene>
<dbReference type="AlphaFoldDB" id="A0A168L5R3"/>
<organism evidence="2 3">
    <name type="scientific">Paenibacillus glacialis</name>
    <dbReference type="NCBI Taxonomy" id="494026"/>
    <lineage>
        <taxon>Bacteria</taxon>
        <taxon>Bacillati</taxon>
        <taxon>Bacillota</taxon>
        <taxon>Bacilli</taxon>
        <taxon>Bacillales</taxon>
        <taxon>Paenibacillaceae</taxon>
        <taxon>Paenibacillus</taxon>
    </lineage>
</organism>
<feature type="transmembrane region" description="Helical" evidence="1">
    <location>
        <begin position="475"/>
        <end position="497"/>
    </location>
</feature>
<keyword evidence="1" id="KW-0472">Membrane</keyword>
<dbReference type="InterPro" id="IPR043748">
    <property type="entry name" value="DUF5693"/>
</dbReference>
<accession>A0A168L5R3</accession>
<feature type="transmembrane region" description="Helical" evidence="1">
    <location>
        <begin position="385"/>
        <end position="406"/>
    </location>
</feature>
<dbReference type="Pfam" id="PF18949">
    <property type="entry name" value="DUF5693"/>
    <property type="match status" value="1"/>
</dbReference>
<keyword evidence="1" id="KW-1133">Transmembrane helix</keyword>
<sequence length="685" mass="77038">MSIWSEKDIRRYLSVQYNWKKWSISSRKWLWILVIVGIVAAMPVAYDRFKTETSANQVEFVFDYRDLVDIASYEAHPVDYINEQLDKLKEAGVGSMAMFESTLDEFQKSRRIMLYNSKDIANKMNQSIPVNENFTYILFTNEENARAITPVIEETYNRLEIAVKPWTFENRKGLIIETPIENAMMKPMRSDPITFDMLRSKGFNIVPRLGDSLPYDQDHMENLISDYEAAGVTRILFEGESVKGYNDQESMKSLDAFADLLNEHGMGIAAIENLKKPQLGFNKLAYDLDYNVVRIYSLSEGDANLNVQKIADRFALASKDRNIRMFYLNAAPSRDTSKAMITNSIDNLVRSLAEPGNAIERLESDGFTIGQAKAFDVAEASYQRIMKMIVVLGAIAFVSLLVSYFIPLLTIPAFVFGLIGSVGLFILRPSLFEQGLALLVAISAPTVAMVLAVRKINELNAKTNDMLLTRRFAHALVLFVKTSIISLSAIPFVVALLNSITYELVLNQFRGVSLLHFGPIALTALYVVLYRGGNLRQQLSTILRSRITVLGVIVVGIIGVLGLYYLSRTGNGGSVTSLEMSFRTFMENTFGVRPRNKEFLMAHPLLILGAFMSIKYRNAIYIMVIAVIGQLSMVDTFAHIHTPLKISLIRNLLGLGLGLVIGLVAIVVWQIAEGCWKRWSPLLRR</sequence>
<name>A0A168L5R3_9BACL</name>
<keyword evidence="1" id="KW-0812">Transmembrane</keyword>
<keyword evidence="3" id="KW-1185">Reference proteome</keyword>
<feature type="transmembrane region" description="Helical" evidence="1">
    <location>
        <begin position="652"/>
        <end position="672"/>
    </location>
</feature>
<feature type="transmembrane region" description="Helical" evidence="1">
    <location>
        <begin position="29"/>
        <end position="46"/>
    </location>
</feature>
<proteinExistence type="predicted"/>
<comment type="caution">
    <text evidence="2">The sequence shown here is derived from an EMBL/GenBank/DDBJ whole genome shotgun (WGS) entry which is preliminary data.</text>
</comment>
<dbReference type="Proteomes" id="UP000076967">
    <property type="component" value="Unassembled WGS sequence"/>
</dbReference>
<dbReference type="EMBL" id="LVJH01000017">
    <property type="protein sequence ID" value="OAB42914.1"/>
    <property type="molecule type" value="Genomic_DNA"/>
</dbReference>
<evidence type="ECO:0000313" key="3">
    <source>
        <dbReference type="Proteomes" id="UP000076967"/>
    </source>
</evidence>
<evidence type="ECO:0000256" key="1">
    <source>
        <dbReference type="SAM" id="Phobius"/>
    </source>
</evidence>